<name>A0A834J995_VESVU</name>
<gene>
    <name evidence="7" type="ORF">HZH66_012424</name>
</gene>
<dbReference type="GO" id="GO:0005759">
    <property type="term" value="C:mitochondrial matrix"/>
    <property type="evidence" value="ECO:0007669"/>
    <property type="project" value="UniProtKB-SubCell"/>
</dbReference>
<dbReference type="GO" id="GO:0006105">
    <property type="term" value="P:succinate metabolic process"/>
    <property type="evidence" value="ECO:0007669"/>
    <property type="project" value="TreeGrafter"/>
</dbReference>
<dbReference type="InterPro" id="IPR008381">
    <property type="entry name" value="SDHAF3/Sdh7"/>
</dbReference>
<evidence type="ECO:0000256" key="3">
    <source>
        <dbReference type="ARBA" id="ARBA00022946"/>
    </source>
</evidence>
<evidence type="ECO:0000256" key="4">
    <source>
        <dbReference type="ARBA" id="ARBA00023128"/>
    </source>
</evidence>
<keyword evidence="8" id="KW-1185">Reference proteome</keyword>
<protein>
    <recommendedName>
        <fullName evidence="6">Succinate dehydrogenase assembly factor 3</fullName>
        <shortName evidence="6">SDH assembly factor 3</shortName>
        <shortName evidence="6">SDHAF3</shortName>
    </recommendedName>
</protein>
<comment type="subunit">
    <text evidence="6">Interacts with the iron-sulfur protein subunit within the SDH catalytic dimer.</text>
</comment>
<dbReference type="Proteomes" id="UP000614350">
    <property type="component" value="Unassembled WGS sequence"/>
</dbReference>
<accession>A0A834J995</accession>
<dbReference type="PANTHER" id="PTHR13137:SF6">
    <property type="entry name" value="SUCCINATE DEHYDROGENASE ASSEMBLY FACTOR 3, MITOCHONDRIAL"/>
    <property type="match status" value="1"/>
</dbReference>
<keyword evidence="3" id="KW-0809">Transit peptide</keyword>
<reference evidence="7" key="1">
    <citation type="journal article" date="2020" name="G3 (Bethesda)">
        <title>High-Quality Assemblies for Three Invasive Social Wasps from the &lt;i&gt;Vespula&lt;/i&gt; Genus.</title>
        <authorList>
            <person name="Harrop T.W.R."/>
            <person name="Guhlin J."/>
            <person name="McLaughlin G.M."/>
            <person name="Permina E."/>
            <person name="Stockwell P."/>
            <person name="Gilligan J."/>
            <person name="Le Lec M.F."/>
            <person name="Gruber M.A.M."/>
            <person name="Quinn O."/>
            <person name="Lovegrove M."/>
            <person name="Duncan E.J."/>
            <person name="Remnant E.J."/>
            <person name="Van Eeckhoven J."/>
            <person name="Graham B."/>
            <person name="Knapp R.A."/>
            <person name="Langford K.W."/>
            <person name="Kronenberg Z."/>
            <person name="Press M.O."/>
            <person name="Eacker S.M."/>
            <person name="Wilson-Rankin E.E."/>
            <person name="Purcell J."/>
            <person name="Lester P.J."/>
            <person name="Dearden P.K."/>
        </authorList>
    </citation>
    <scope>NUCLEOTIDE SEQUENCE</scope>
    <source>
        <strain evidence="7">Marl-1</strain>
    </source>
</reference>
<comment type="subcellular location">
    <subcellularLocation>
        <location evidence="1 6">Mitochondrion matrix</location>
    </subcellularLocation>
</comment>
<dbReference type="AlphaFoldDB" id="A0A834J995"/>
<comment type="function">
    <text evidence="6">Plays an essential role in the assembly of succinate dehydrogenase (SDH), an enzyme complex (also referred to as respiratory complex II) that is a component of both the tricarboxylic acid (TCA) cycle and the mitochondrial electron transport chain, and which couples the oxidation of succinate to fumarate with the reduction of ubiquinone (coenzyme Q) to ubiquinol. Promotes maturation of the iron-sulfur protein subunit of the SDH catalytic dimer, protecting it from the deleterious effects of oxidants. May act together with SDHAF1.</text>
</comment>
<dbReference type="EMBL" id="JACSEA010000016">
    <property type="protein sequence ID" value="KAF7384174.1"/>
    <property type="molecule type" value="Genomic_DNA"/>
</dbReference>
<dbReference type="GO" id="GO:0005758">
    <property type="term" value="C:mitochondrial intermembrane space"/>
    <property type="evidence" value="ECO:0007669"/>
    <property type="project" value="TreeGrafter"/>
</dbReference>
<keyword evidence="4 6" id="KW-0496">Mitochondrion</keyword>
<evidence type="ECO:0000256" key="5">
    <source>
        <dbReference type="ARBA" id="ARBA00023186"/>
    </source>
</evidence>
<dbReference type="PANTHER" id="PTHR13137">
    <property type="entry name" value="DC11 ACN9 HOMOLOG"/>
    <property type="match status" value="1"/>
</dbReference>
<evidence type="ECO:0000313" key="7">
    <source>
        <dbReference type="EMBL" id="KAF7384174.1"/>
    </source>
</evidence>
<sequence>MVVLTHVQRVRMLYKMILRLHRGLPVEIQSLGNEYVHDEFRRHKTCNPTESHIFLNEWTDYALSLAKQLGLRGPKTSEPIGKSLKEEDFDKLRDEQLHQLYELMVAATGKSENKFNKS</sequence>
<evidence type="ECO:0000256" key="6">
    <source>
        <dbReference type="RuleBase" id="RU368039"/>
    </source>
</evidence>
<evidence type="ECO:0000256" key="1">
    <source>
        <dbReference type="ARBA" id="ARBA00004305"/>
    </source>
</evidence>
<proteinExistence type="inferred from homology"/>
<organism evidence="7 8">
    <name type="scientific">Vespula vulgaris</name>
    <name type="common">Yellow jacket</name>
    <name type="synonym">Wasp</name>
    <dbReference type="NCBI Taxonomy" id="7454"/>
    <lineage>
        <taxon>Eukaryota</taxon>
        <taxon>Metazoa</taxon>
        <taxon>Ecdysozoa</taxon>
        <taxon>Arthropoda</taxon>
        <taxon>Hexapoda</taxon>
        <taxon>Insecta</taxon>
        <taxon>Pterygota</taxon>
        <taxon>Neoptera</taxon>
        <taxon>Endopterygota</taxon>
        <taxon>Hymenoptera</taxon>
        <taxon>Apocrita</taxon>
        <taxon>Aculeata</taxon>
        <taxon>Vespoidea</taxon>
        <taxon>Vespidae</taxon>
        <taxon>Vespinae</taxon>
        <taxon>Vespula</taxon>
    </lineage>
</organism>
<keyword evidence="5 6" id="KW-0143">Chaperone</keyword>
<dbReference type="GO" id="GO:0034553">
    <property type="term" value="P:mitochondrial respiratory chain complex II assembly"/>
    <property type="evidence" value="ECO:0007669"/>
    <property type="project" value="UniProtKB-UniRule"/>
</dbReference>
<evidence type="ECO:0000313" key="8">
    <source>
        <dbReference type="Proteomes" id="UP000614350"/>
    </source>
</evidence>
<comment type="similarity">
    <text evidence="2 6">Belongs to the complex I LYR family. SDHAF3 subfamily.</text>
</comment>
<comment type="caution">
    <text evidence="7">The sequence shown here is derived from an EMBL/GenBank/DDBJ whole genome shotgun (WGS) entry which is preliminary data.</text>
</comment>
<dbReference type="Pfam" id="PF13233">
    <property type="entry name" value="Complex1_LYR_2"/>
    <property type="match status" value="1"/>
</dbReference>
<evidence type="ECO:0000256" key="2">
    <source>
        <dbReference type="ARBA" id="ARBA00006020"/>
    </source>
</evidence>
<dbReference type="CDD" id="cd20270">
    <property type="entry name" value="Complex1_LYR_SDHAF3_LYRM10"/>
    <property type="match status" value="1"/>
</dbReference>